<evidence type="ECO:0000313" key="2">
    <source>
        <dbReference type="EMBL" id="KAF7487268.1"/>
    </source>
</evidence>
<name>A0A5E4AKZ0_MARMO</name>
<dbReference type="EMBL" id="WJEC01000010">
    <property type="protein sequence ID" value="KAF7487268.1"/>
    <property type="molecule type" value="Genomic_DNA"/>
</dbReference>
<dbReference type="AlphaFoldDB" id="A0A5E4AKZ0"/>
<dbReference type="Proteomes" id="UP000662637">
    <property type="component" value="Unassembled WGS sequence"/>
</dbReference>
<reference evidence="3" key="1">
    <citation type="submission" date="2019-04" db="EMBL/GenBank/DDBJ databases">
        <authorList>
            <person name="Alioto T."/>
            <person name="Alioto T."/>
        </authorList>
    </citation>
    <scope>NUCLEOTIDE SEQUENCE [LARGE SCALE GENOMIC DNA]</scope>
</reference>
<feature type="region of interest" description="Disordered" evidence="1">
    <location>
        <begin position="1"/>
        <end position="28"/>
    </location>
</feature>
<gene>
    <name evidence="2" type="ORF">GHT09_000312</name>
    <name evidence="3" type="ORF">MONAX_5E013229</name>
</gene>
<evidence type="ECO:0000256" key="1">
    <source>
        <dbReference type="SAM" id="MobiDB-lite"/>
    </source>
</evidence>
<protein>
    <submittedName>
        <fullName evidence="3">Uncharacterized protein</fullName>
    </submittedName>
</protein>
<reference evidence="2" key="2">
    <citation type="submission" date="2020-08" db="EMBL/GenBank/DDBJ databases">
        <authorList>
            <person name="Shumante A."/>
            <person name="Zimin A.V."/>
            <person name="Puiu D."/>
            <person name="Salzberg S.L."/>
        </authorList>
    </citation>
    <scope>NUCLEOTIDE SEQUENCE</scope>
    <source>
        <strain evidence="2">WC2-LM</strain>
        <tissue evidence="2">Liver</tissue>
    </source>
</reference>
<accession>A0A5E4AKZ0</accession>
<proteinExistence type="predicted"/>
<dbReference type="EMBL" id="CABDUW010000084">
    <property type="protein sequence ID" value="VTJ57620.1"/>
    <property type="molecule type" value="Genomic_DNA"/>
</dbReference>
<evidence type="ECO:0000313" key="3">
    <source>
        <dbReference type="EMBL" id="VTJ57620.1"/>
    </source>
</evidence>
<sequence length="119" mass="13258">MGKAVENHLGPLSSWRQGRGTPGPAPETLVSIFPETRMEVDSFKLASLHTESCLSVIYQVIMSWFARQHLMLELELRGSQESSPPLDKPMNTGLKEFVLVAVFQNRPKVYADAAKGLLF</sequence>
<organism evidence="3">
    <name type="scientific">Marmota monax</name>
    <name type="common">Woodchuck</name>
    <dbReference type="NCBI Taxonomy" id="9995"/>
    <lineage>
        <taxon>Eukaryota</taxon>
        <taxon>Metazoa</taxon>
        <taxon>Chordata</taxon>
        <taxon>Craniata</taxon>
        <taxon>Vertebrata</taxon>
        <taxon>Euteleostomi</taxon>
        <taxon>Mammalia</taxon>
        <taxon>Eutheria</taxon>
        <taxon>Euarchontoglires</taxon>
        <taxon>Glires</taxon>
        <taxon>Rodentia</taxon>
        <taxon>Sciuromorpha</taxon>
        <taxon>Sciuridae</taxon>
        <taxon>Xerinae</taxon>
        <taxon>Marmotini</taxon>
        <taxon>Marmota</taxon>
    </lineage>
</organism>